<gene>
    <name evidence="3" type="ORF">AAEJ74_08190</name>
</gene>
<name>A0ABU9EIB7_LIMFS</name>
<feature type="transmembrane region" description="Helical" evidence="2">
    <location>
        <begin position="542"/>
        <end position="564"/>
    </location>
</feature>
<keyword evidence="1" id="KW-0175">Coiled coil</keyword>
<evidence type="ECO:0000313" key="3">
    <source>
        <dbReference type="EMBL" id="MEK9511672.1"/>
    </source>
</evidence>
<reference evidence="3 4" key="1">
    <citation type="journal article" date="2024" name="Front. Microbiol.">
        <title>Transcriptomic insights into the dominance of two phototrophs throughout the water column of a tropical hypersaline-alkaline crater lake (Dziani Dzaha, Mayotte).</title>
        <authorList>
            <person name="Duperron S."/>
            <person name="Halary S."/>
            <person name="Bouly J.-P."/>
            <person name="Roussel T."/>
            <person name="Hugoni M."/>
            <person name="Bruto M."/>
            <person name="Oger P."/>
            <person name="Duval C."/>
            <person name="Woo A."/>
            <person name="Jezequiel D."/>
            <person name="Ader M."/>
            <person name="Leboulanger C."/>
            <person name="Agogue H."/>
            <person name="Grossi V."/>
            <person name="Trousselier M."/>
            <person name="Bernard C."/>
        </authorList>
    </citation>
    <scope>NUCLEOTIDE SEQUENCE [LARGE SCALE GENOMIC DNA]</scope>
    <source>
        <strain evidence="3 4">PMC 851.14</strain>
    </source>
</reference>
<keyword evidence="2" id="KW-0812">Transmembrane</keyword>
<evidence type="ECO:0000256" key="2">
    <source>
        <dbReference type="SAM" id="Phobius"/>
    </source>
</evidence>
<feature type="coiled-coil region" evidence="1">
    <location>
        <begin position="577"/>
        <end position="604"/>
    </location>
</feature>
<sequence>MTMIYIHEFSTGIEVKRTSDGGWESGGFTGQYMNCTREIPPEILNAISSGEFSLSEGGLQDHPAIVGRQVGGYSVVAVVSRGRDDCGRSVSLYRYFWCEGKDYIEAILRLMISRSSNKVDPLVFDPDYQPPSTGYPLNPDSQPVSLDKLAEYLDSSPPIVIPHKQPCTHLILNEIAKEIAKRQGQDYSWAYNVAALENPWYFQVIYPASSEAENNFKEVLARRPRDSVFIPGEAGIKTAIKAIIKGRVKPEHINNLEIALAHPQIDAQFWNKLLDGRGASQAYKDKIYSEPMVRLLTLKALLIPKFLPEFLIWMQTAPKPDDCWEFCRKLQASIVTEYQKNIGGLPSLTRNVKDGIYSLLSRLITKPKFSPSDSTIKHKLRGLVHSKFDIPQLVKATKLLLTQKDGFWSQVYRVSFTKDLADALPKIPDLWEPGIITNYPEEQQKFLTNLQPFWKYPRKTDKNYLSLAQFFEEVEEPHFAAIFYQISTGEVPANIFYSLSRKGNVKKGTLFEMTLIRKKGWRDHIHSALDAGIYFVTENLILIIRGMVIGLLLGTIGLTTILLISSWWTSRYDKTLQASMDEKIAALEEKLKSAQASTTDTKNQETWTEISPENQELFDRTHKAIKAMITNLTDDINQLPPNTLNSIGIPEKVQDNNEYIVLFCVKQILIIDQNLQYGEIRQYNERWQKFSDAIWKYQEKKGANTPDGVIDKDGRTRGWLEEDIRNQCLNPHGG</sequence>
<protein>
    <submittedName>
        <fullName evidence="3">Uncharacterized protein</fullName>
    </submittedName>
</protein>
<keyword evidence="2" id="KW-0472">Membrane</keyword>
<accession>A0ABU9EIB7</accession>
<dbReference type="RefSeq" id="WP_368662942.1">
    <property type="nucleotide sequence ID" value="NZ_JBBWYZ010000006.1"/>
</dbReference>
<dbReference type="Proteomes" id="UP001387447">
    <property type="component" value="Unassembled WGS sequence"/>
</dbReference>
<keyword evidence="2" id="KW-1133">Transmembrane helix</keyword>
<dbReference type="EMBL" id="JBBWYZ010000006">
    <property type="protein sequence ID" value="MEK9511672.1"/>
    <property type="molecule type" value="Genomic_DNA"/>
</dbReference>
<organism evidence="3 4">
    <name type="scientific">Limnospira fusiformis PMC 851.14</name>
    <dbReference type="NCBI Taxonomy" id="2219512"/>
    <lineage>
        <taxon>Bacteria</taxon>
        <taxon>Bacillati</taxon>
        <taxon>Cyanobacteriota</taxon>
        <taxon>Cyanophyceae</taxon>
        <taxon>Oscillatoriophycideae</taxon>
        <taxon>Oscillatoriales</taxon>
        <taxon>Sirenicapillariaceae</taxon>
        <taxon>Limnospira</taxon>
    </lineage>
</organism>
<evidence type="ECO:0000313" key="4">
    <source>
        <dbReference type="Proteomes" id="UP001387447"/>
    </source>
</evidence>
<evidence type="ECO:0000256" key="1">
    <source>
        <dbReference type="SAM" id="Coils"/>
    </source>
</evidence>
<keyword evidence="4" id="KW-1185">Reference proteome</keyword>
<proteinExistence type="predicted"/>
<comment type="caution">
    <text evidence="3">The sequence shown here is derived from an EMBL/GenBank/DDBJ whole genome shotgun (WGS) entry which is preliminary data.</text>
</comment>